<organism evidence="1 2">
    <name type="scientific">Neonectria magnoliae</name>
    <dbReference type="NCBI Taxonomy" id="2732573"/>
    <lineage>
        <taxon>Eukaryota</taxon>
        <taxon>Fungi</taxon>
        <taxon>Dikarya</taxon>
        <taxon>Ascomycota</taxon>
        <taxon>Pezizomycotina</taxon>
        <taxon>Sordariomycetes</taxon>
        <taxon>Hypocreomycetidae</taxon>
        <taxon>Hypocreales</taxon>
        <taxon>Nectriaceae</taxon>
        <taxon>Neonectria</taxon>
    </lineage>
</organism>
<dbReference type="EMBL" id="JAZAVK010000142">
    <property type="protein sequence ID" value="KAK7419951.1"/>
    <property type="molecule type" value="Genomic_DNA"/>
</dbReference>
<sequence length="157" mass="17791">MVEDINLDQSFEFVSQDSVPAHAPKPDDSPQKLITDLGAWQSTSDCEVDLVWLAVAKALIEEDIGEQIFCVVDALDEMDNCDFDDMLHDDGENMLRALMSSGMDINVKDEEGRNILWTIIEWGHEGLNVIKKFIRLGADPKERASDSFRTRRYISLN</sequence>
<keyword evidence="2" id="KW-1185">Reference proteome</keyword>
<dbReference type="Gene3D" id="1.25.40.20">
    <property type="entry name" value="Ankyrin repeat-containing domain"/>
    <property type="match status" value="1"/>
</dbReference>
<protein>
    <recommendedName>
        <fullName evidence="3">Ankyrin repeat protein</fullName>
    </recommendedName>
</protein>
<reference evidence="1 2" key="1">
    <citation type="journal article" date="2025" name="Microbiol. Resour. Announc.">
        <title>Draft genome sequences for Neonectria magnoliae and Neonectria punicea, canker pathogens of Liriodendron tulipifera and Acer saccharum in West Virginia.</title>
        <authorList>
            <person name="Petronek H.M."/>
            <person name="Kasson M.T."/>
            <person name="Metheny A.M."/>
            <person name="Stauder C.M."/>
            <person name="Lovett B."/>
            <person name="Lynch S.C."/>
            <person name="Garnas J.R."/>
            <person name="Kasson L.R."/>
            <person name="Stajich J.E."/>
        </authorList>
    </citation>
    <scope>NUCLEOTIDE SEQUENCE [LARGE SCALE GENOMIC DNA]</scope>
    <source>
        <strain evidence="1 2">NRRL 64651</strain>
    </source>
</reference>
<evidence type="ECO:0008006" key="3">
    <source>
        <dbReference type="Google" id="ProtNLM"/>
    </source>
</evidence>
<dbReference type="SUPFAM" id="SSF48403">
    <property type="entry name" value="Ankyrin repeat"/>
    <property type="match status" value="1"/>
</dbReference>
<dbReference type="Proteomes" id="UP001498421">
    <property type="component" value="Unassembled WGS sequence"/>
</dbReference>
<dbReference type="InterPro" id="IPR036770">
    <property type="entry name" value="Ankyrin_rpt-contain_sf"/>
</dbReference>
<evidence type="ECO:0000313" key="1">
    <source>
        <dbReference type="EMBL" id="KAK7419951.1"/>
    </source>
</evidence>
<name>A0ABR1HFU9_9HYPO</name>
<comment type="caution">
    <text evidence="1">The sequence shown here is derived from an EMBL/GenBank/DDBJ whole genome shotgun (WGS) entry which is preliminary data.</text>
</comment>
<accession>A0ABR1HFU9</accession>
<gene>
    <name evidence="1" type="ORF">QQZ08_010654</name>
</gene>
<evidence type="ECO:0000313" key="2">
    <source>
        <dbReference type="Proteomes" id="UP001498421"/>
    </source>
</evidence>
<proteinExistence type="predicted"/>